<gene>
    <name evidence="2" type="ORF">ENJ42_10130</name>
</gene>
<accession>A0A7C5R555</accession>
<feature type="domain" description="Rhodanese" evidence="1">
    <location>
        <begin position="18"/>
        <end position="108"/>
    </location>
</feature>
<proteinExistence type="predicted"/>
<dbReference type="PANTHER" id="PTHR43031">
    <property type="entry name" value="FAD-DEPENDENT OXIDOREDUCTASE"/>
    <property type="match status" value="1"/>
</dbReference>
<name>A0A7C5R555_9PROT</name>
<dbReference type="AlphaFoldDB" id="A0A7C5R555"/>
<dbReference type="SMART" id="SM00450">
    <property type="entry name" value="RHOD"/>
    <property type="match status" value="1"/>
</dbReference>
<dbReference type="SUPFAM" id="SSF52821">
    <property type="entry name" value="Rhodanese/Cell cycle control phosphatase"/>
    <property type="match status" value="1"/>
</dbReference>
<dbReference type="InterPro" id="IPR001763">
    <property type="entry name" value="Rhodanese-like_dom"/>
</dbReference>
<evidence type="ECO:0000259" key="1">
    <source>
        <dbReference type="PROSITE" id="PS50206"/>
    </source>
</evidence>
<protein>
    <submittedName>
        <fullName evidence="2">Rhodanese-like domain-containing protein</fullName>
    </submittedName>
</protein>
<dbReference type="InterPro" id="IPR036873">
    <property type="entry name" value="Rhodanese-like_dom_sf"/>
</dbReference>
<organism evidence="2">
    <name type="scientific">Hellea balneolensis</name>
    <dbReference type="NCBI Taxonomy" id="287478"/>
    <lineage>
        <taxon>Bacteria</taxon>
        <taxon>Pseudomonadati</taxon>
        <taxon>Pseudomonadota</taxon>
        <taxon>Alphaproteobacteria</taxon>
        <taxon>Maricaulales</taxon>
        <taxon>Robiginitomaculaceae</taxon>
        <taxon>Hellea</taxon>
    </lineage>
</organism>
<sequence length="112" mass="13014">MQRIDLTAVEVQDLLQGTNDVPQIIDVRTADEFELYYIKNAKNIDFLSPGFKQQLEALDRDRPYIVHCQSGERSEKALEVFAELGFRKVYHLLGGLRAWNDEKLPTVFNWTI</sequence>
<comment type="caution">
    <text evidence="2">The sequence shown here is derived from an EMBL/GenBank/DDBJ whole genome shotgun (WGS) entry which is preliminary data.</text>
</comment>
<dbReference type="Pfam" id="PF00581">
    <property type="entry name" value="Rhodanese"/>
    <property type="match status" value="1"/>
</dbReference>
<dbReference type="InterPro" id="IPR050229">
    <property type="entry name" value="GlpE_sulfurtransferase"/>
</dbReference>
<reference evidence="2" key="1">
    <citation type="journal article" date="2020" name="mSystems">
        <title>Genome- and Community-Level Interaction Insights into Carbon Utilization and Element Cycling Functions of Hydrothermarchaeota in Hydrothermal Sediment.</title>
        <authorList>
            <person name="Zhou Z."/>
            <person name="Liu Y."/>
            <person name="Xu W."/>
            <person name="Pan J."/>
            <person name="Luo Z.H."/>
            <person name="Li M."/>
        </authorList>
    </citation>
    <scope>NUCLEOTIDE SEQUENCE [LARGE SCALE GENOMIC DNA]</scope>
    <source>
        <strain evidence="2">HyVt-485</strain>
    </source>
</reference>
<dbReference type="Proteomes" id="UP000885830">
    <property type="component" value="Unassembled WGS sequence"/>
</dbReference>
<dbReference type="Gene3D" id="3.40.250.10">
    <property type="entry name" value="Rhodanese-like domain"/>
    <property type="match status" value="1"/>
</dbReference>
<dbReference type="CDD" id="cd00158">
    <property type="entry name" value="RHOD"/>
    <property type="match status" value="1"/>
</dbReference>
<dbReference type="EMBL" id="DRMJ01000534">
    <property type="protein sequence ID" value="HHL43966.1"/>
    <property type="molecule type" value="Genomic_DNA"/>
</dbReference>
<evidence type="ECO:0000313" key="2">
    <source>
        <dbReference type="EMBL" id="HHL43966.1"/>
    </source>
</evidence>
<dbReference type="PANTHER" id="PTHR43031:SF1">
    <property type="entry name" value="PYRIDINE NUCLEOTIDE-DISULPHIDE OXIDOREDUCTASE"/>
    <property type="match status" value="1"/>
</dbReference>
<dbReference type="PROSITE" id="PS50206">
    <property type="entry name" value="RHODANESE_3"/>
    <property type="match status" value="1"/>
</dbReference>